<feature type="compositionally biased region" description="Basic and acidic residues" evidence="1">
    <location>
        <begin position="310"/>
        <end position="328"/>
    </location>
</feature>
<comment type="caution">
    <text evidence="2">The sequence shown here is derived from an EMBL/GenBank/DDBJ whole genome shotgun (WGS) entry which is preliminary data.</text>
</comment>
<dbReference type="Proteomes" id="UP000282087">
    <property type="component" value="Unassembled WGS sequence"/>
</dbReference>
<feature type="region of interest" description="Disordered" evidence="1">
    <location>
        <begin position="307"/>
        <end position="328"/>
    </location>
</feature>
<organism evidence="2 3">
    <name type="scientific">Peronospora effusa</name>
    <dbReference type="NCBI Taxonomy" id="542832"/>
    <lineage>
        <taxon>Eukaryota</taxon>
        <taxon>Sar</taxon>
        <taxon>Stramenopiles</taxon>
        <taxon>Oomycota</taxon>
        <taxon>Peronosporomycetes</taxon>
        <taxon>Peronosporales</taxon>
        <taxon>Peronosporaceae</taxon>
        <taxon>Peronospora</taxon>
    </lineage>
</organism>
<protein>
    <submittedName>
        <fullName evidence="2">Uncharacterized protein</fullName>
    </submittedName>
</protein>
<reference evidence="2 3" key="1">
    <citation type="submission" date="2018-06" db="EMBL/GenBank/DDBJ databases">
        <title>Comparative genomics of downy mildews reveals potential adaptations to biotrophy.</title>
        <authorList>
            <person name="Fletcher K."/>
            <person name="Klosterman S.J."/>
            <person name="Derevnina L."/>
            <person name="Martin F."/>
            <person name="Koike S."/>
            <person name="Reyes Chin-Wo S."/>
            <person name="Mou B."/>
            <person name="Michelmore R."/>
        </authorList>
    </citation>
    <scope>NUCLEOTIDE SEQUENCE [LARGE SCALE GENOMIC DNA]</scope>
    <source>
        <strain evidence="2 3">R14</strain>
    </source>
</reference>
<keyword evidence="3" id="KW-1185">Reference proteome</keyword>
<dbReference type="EMBL" id="QLLG01000175">
    <property type="protein sequence ID" value="RMX67130.1"/>
    <property type="molecule type" value="Genomic_DNA"/>
</dbReference>
<evidence type="ECO:0000313" key="2">
    <source>
        <dbReference type="EMBL" id="RMX67130.1"/>
    </source>
</evidence>
<accession>A0A3M6VRX5</accession>
<evidence type="ECO:0000313" key="3">
    <source>
        <dbReference type="Proteomes" id="UP000282087"/>
    </source>
</evidence>
<name>A0A3M6VRX5_9STRA</name>
<sequence>MKAWKEKWKNSKDETKTLKKFLNDRKPKAFEIESSTKRLQDWLKKEGSLDTLFTVLGLHEAMDRAANGLLISMNLERWNFVMKYLDKTGHYNLKDSLQETLTALCGNEKWATLFLERLVFLRDTTNKDQLKWLHEMRKPEDICDEMKIDKDNLLTGSKLANEWIAYWATYNDLYPQSRTPLNAVVPGFEIAWIQKNLPKGRNYPSQGVQRQIVGDILKSWADAKPPLSPFQVFNHFKNPESPESSVPLSALKNYLNLIKFGMQPDEQSAVKKLKTSLNKLLNVRLRSNPEEIKLFYDRLKALDSKNLFKRKPESPPENARDRQRSRGE</sequence>
<dbReference type="AlphaFoldDB" id="A0A3M6VRX5"/>
<proteinExistence type="predicted"/>
<dbReference type="VEuPathDB" id="FungiDB:DD237_005473"/>
<evidence type="ECO:0000256" key="1">
    <source>
        <dbReference type="SAM" id="MobiDB-lite"/>
    </source>
</evidence>
<gene>
    <name evidence="2" type="ORF">DD238_001979</name>
</gene>